<feature type="compositionally biased region" description="Basic and acidic residues" evidence="1">
    <location>
        <begin position="1"/>
        <end position="15"/>
    </location>
</feature>
<gene>
    <name evidence="3" type="ORF">Tco_1056182</name>
</gene>
<evidence type="ECO:0000313" key="3">
    <source>
        <dbReference type="EMBL" id="GJT81840.1"/>
    </source>
</evidence>
<reference evidence="3" key="2">
    <citation type="submission" date="2022-01" db="EMBL/GenBank/DDBJ databases">
        <authorList>
            <person name="Yamashiro T."/>
            <person name="Shiraishi A."/>
            <person name="Satake H."/>
            <person name="Nakayama K."/>
        </authorList>
    </citation>
    <scope>NUCLEOTIDE SEQUENCE</scope>
</reference>
<keyword evidence="2" id="KW-0472">Membrane</keyword>
<evidence type="ECO:0000313" key="4">
    <source>
        <dbReference type="Proteomes" id="UP001151760"/>
    </source>
</evidence>
<dbReference type="Proteomes" id="UP001151760">
    <property type="component" value="Unassembled WGS sequence"/>
</dbReference>
<name>A0ABQ5H393_9ASTR</name>
<protein>
    <submittedName>
        <fullName evidence="3">Uncharacterized protein</fullName>
    </submittedName>
</protein>
<keyword evidence="4" id="KW-1185">Reference proteome</keyword>
<evidence type="ECO:0000256" key="1">
    <source>
        <dbReference type="SAM" id="MobiDB-lite"/>
    </source>
</evidence>
<organism evidence="3 4">
    <name type="scientific">Tanacetum coccineum</name>
    <dbReference type="NCBI Taxonomy" id="301880"/>
    <lineage>
        <taxon>Eukaryota</taxon>
        <taxon>Viridiplantae</taxon>
        <taxon>Streptophyta</taxon>
        <taxon>Embryophyta</taxon>
        <taxon>Tracheophyta</taxon>
        <taxon>Spermatophyta</taxon>
        <taxon>Magnoliopsida</taxon>
        <taxon>eudicotyledons</taxon>
        <taxon>Gunneridae</taxon>
        <taxon>Pentapetalae</taxon>
        <taxon>asterids</taxon>
        <taxon>campanulids</taxon>
        <taxon>Asterales</taxon>
        <taxon>Asteraceae</taxon>
        <taxon>Asteroideae</taxon>
        <taxon>Anthemideae</taxon>
        <taxon>Anthemidinae</taxon>
        <taxon>Tanacetum</taxon>
    </lineage>
</organism>
<keyword evidence="2" id="KW-0812">Transmembrane</keyword>
<feature type="transmembrane region" description="Helical" evidence="2">
    <location>
        <begin position="131"/>
        <end position="150"/>
    </location>
</feature>
<dbReference type="EMBL" id="BQNB010019114">
    <property type="protein sequence ID" value="GJT81840.1"/>
    <property type="molecule type" value="Genomic_DNA"/>
</dbReference>
<proteinExistence type="predicted"/>
<accession>A0ABQ5H393</accession>
<keyword evidence="2" id="KW-1133">Transmembrane helix</keyword>
<reference evidence="3" key="1">
    <citation type="journal article" date="2022" name="Int. J. Mol. Sci.">
        <title>Draft Genome of Tanacetum Coccineum: Genomic Comparison of Closely Related Tanacetum-Family Plants.</title>
        <authorList>
            <person name="Yamashiro T."/>
            <person name="Shiraishi A."/>
            <person name="Nakayama K."/>
            <person name="Satake H."/>
        </authorList>
    </citation>
    <scope>NUCLEOTIDE SEQUENCE</scope>
</reference>
<evidence type="ECO:0000256" key="2">
    <source>
        <dbReference type="SAM" id="Phobius"/>
    </source>
</evidence>
<comment type="caution">
    <text evidence="3">The sequence shown here is derived from an EMBL/GenBank/DDBJ whole genome shotgun (WGS) entry which is preliminary data.</text>
</comment>
<sequence>MKRMGHDIVQDSIWEHDDDSEEDQEEDGDDGDTFDMWDITVEDVERIKKLFNVPDEIDEIVQPLILEPIHTTPPNDDYVAPATKSILDDLWRRIKSEISNVNMVNELCGYILWKPSRDFTRPLGPPRGLKGLFMLLVLVFLAVIQMLPVMKDVALRRKLGSLL</sequence>
<feature type="compositionally biased region" description="Acidic residues" evidence="1">
    <location>
        <begin position="16"/>
        <end position="35"/>
    </location>
</feature>
<feature type="region of interest" description="Disordered" evidence="1">
    <location>
        <begin position="1"/>
        <end position="35"/>
    </location>
</feature>